<proteinExistence type="predicted"/>
<comment type="caution">
    <text evidence="2">The sequence shown here is derived from an EMBL/GenBank/DDBJ whole genome shotgun (WGS) entry which is preliminary data.</text>
</comment>
<accession>A0ABQ2AWE2</accession>
<feature type="domain" description="SPOR" evidence="1">
    <location>
        <begin position="70"/>
        <end position="139"/>
    </location>
</feature>
<gene>
    <name evidence="2" type="ORF">GCM10007363_30870</name>
</gene>
<dbReference type="Proteomes" id="UP000655550">
    <property type="component" value="Unassembled WGS sequence"/>
</dbReference>
<reference evidence="3" key="1">
    <citation type="journal article" date="2019" name="Int. J. Syst. Evol. Microbiol.">
        <title>The Global Catalogue of Microorganisms (GCM) 10K type strain sequencing project: providing services to taxonomists for standard genome sequencing and annotation.</title>
        <authorList>
            <consortium name="The Broad Institute Genomics Platform"/>
            <consortium name="The Broad Institute Genome Sequencing Center for Infectious Disease"/>
            <person name="Wu L."/>
            <person name="Ma J."/>
        </authorList>
    </citation>
    <scope>NUCLEOTIDE SEQUENCE [LARGE SCALE GENOMIC DNA]</scope>
    <source>
        <strain evidence="3">CCM 8778</strain>
    </source>
</reference>
<dbReference type="InterPro" id="IPR007730">
    <property type="entry name" value="SPOR-like_dom"/>
</dbReference>
<evidence type="ECO:0000313" key="3">
    <source>
        <dbReference type="Proteomes" id="UP000655550"/>
    </source>
</evidence>
<keyword evidence="3" id="KW-1185">Reference proteome</keyword>
<name>A0ABQ2AWE2_9PSED</name>
<evidence type="ECO:0000259" key="1">
    <source>
        <dbReference type="Pfam" id="PF05036"/>
    </source>
</evidence>
<dbReference type="SUPFAM" id="SSF110997">
    <property type="entry name" value="Sporulation related repeat"/>
    <property type="match status" value="2"/>
</dbReference>
<dbReference type="Pfam" id="PF05036">
    <property type="entry name" value="SPOR"/>
    <property type="match status" value="1"/>
</dbReference>
<protein>
    <recommendedName>
        <fullName evidence="1">SPOR domain-containing protein</fullName>
    </recommendedName>
</protein>
<evidence type="ECO:0000313" key="2">
    <source>
        <dbReference type="EMBL" id="GGH97294.1"/>
    </source>
</evidence>
<organism evidence="2 3">
    <name type="scientific">Pseudomonas fluvialis</name>
    <dbReference type="NCBI Taxonomy" id="1793966"/>
    <lineage>
        <taxon>Bacteria</taxon>
        <taxon>Pseudomonadati</taxon>
        <taxon>Pseudomonadota</taxon>
        <taxon>Gammaproteobacteria</taxon>
        <taxon>Pseudomonadales</taxon>
        <taxon>Pseudomonadaceae</taxon>
        <taxon>Pseudomonas</taxon>
    </lineage>
</organism>
<dbReference type="InterPro" id="IPR036680">
    <property type="entry name" value="SPOR-like_sf"/>
</dbReference>
<dbReference type="EMBL" id="BMDE01000020">
    <property type="protein sequence ID" value="GGH97294.1"/>
    <property type="molecule type" value="Genomic_DNA"/>
</dbReference>
<sequence>MMRWFFLLLVMLNLFYFVWNQQQAPVVPREVEAMTLPRSAGQGIRLLAEDSHKRDMVQSGGVAASTEQACLYLGGFALRDQALALEQRLLSVGVQVEVLALEASGATDYWVYLAPLGSAQASLRQLRELQARKIDSYVISQGDLANGISLGIFPRKDSAESVMARLRSAGYEPLMRELVRGERSFWLRVAPQSKRLLSEQLLNQLSNDFNGLENQLMPCEGIASVR</sequence>